<sequence>MTETLVPGDELEAATRAQYAAWMQHGVEASAKLGSDHEPAWPELASSGVGPAPAPSTYASATPEDVRQAADEGWLVTPPAPEADALDGPLHGLSVAVKDIIDVAGLPTHNGTTGGRWREPTASAPAWTALADAGAHCIGKAATHEMAWGVVTPQIANPFAPDRIAGGSSGGSAACVAAGSATGALGTDTGGSIRVPAALCGVVGFRPTTGAVPLDGVTGLAPEQDALGPLAADVTTCLAMLEVLLGRSLRSDVGDMAGVRIGVLERVGRLDPTVADAYHVALGALEAAGATVVECETSLHRSAAGNSLLTMLRSSALEHAEAVRAAPAAFGSEARALLTLGEPLAPYGELIDAARRAIAAETAALFTTRRLDAFLTPTTPCVAPVRGADQVEIDGRSEPVSAALVRYTGWAPVTAMPAVSVPVPPRTPRALPAGVQIMAPPHHDAVCARLAYALERRLRGG</sequence>
<organism evidence="4 5">
    <name type="scientific">Solicola gregarius</name>
    <dbReference type="NCBI Taxonomy" id="2908642"/>
    <lineage>
        <taxon>Bacteria</taxon>
        <taxon>Bacillati</taxon>
        <taxon>Actinomycetota</taxon>
        <taxon>Actinomycetes</taxon>
        <taxon>Propionibacteriales</taxon>
        <taxon>Nocardioidaceae</taxon>
        <taxon>Solicola</taxon>
    </lineage>
</organism>
<dbReference type="Pfam" id="PF01425">
    <property type="entry name" value="Amidase"/>
    <property type="match status" value="1"/>
</dbReference>
<accession>A0AA46TL38</accession>
<dbReference type="PANTHER" id="PTHR11895">
    <property type="entry name" value="TRANSAMIDASE"/>
    <property type="match status" value="1"/>
</dbReference>
<dbReference type="InterPro" id="IPR023631">
    <property type="entry name" value="Amidase_dom"/>
</dbReference>
<gene>
    <name evidence="4" type="ORF">L0C25_09430</name>
</gene>
<dbReference type="PANTHER" id="PTHR11895:SF7">
    <property type="entry name" value="GLUTAMYL-TRNA(GLN) AMIDOTRANSFERASE SUBUNIT A, MITOCHONDRIAL"/>
    <property type="match status" value="1"/>
</dbReference>
<dbReference type="Gene3D" id="3.90.1300.10">
    <property type="entry name" value="Amidase signature (AS) domain"/>
    <property type="match status" value="1"/>
</dbReference>
<dbReference type="Proteomes" id="UP001164390">
    <property type="component" value="Chromosome"/>
</dbReference>
<dbReference type="GO" id="GO:0003824">
    <property type="term" value="F:catalytic activity"/>
    <property type="evidence" value="ECO:0007669"/>
    <property type="project" value="InterPro"/>
</dbReference>
<dbReference type="SUPFAM" id="SSF75304">
    <property type="entry name" value="Amidase signature (AS) enzymes"/>
    <property type="match status" value="1"/>
</dbReference>
<dbReference type="InterPro" id="IPR036928">
    <property type="entry name" value="AS_sf"/>
</dbReference>
<dbReference type="RefSeq" id="WP_271636238.1">
    <property type="nucleotide sequence ID" value="NZ_CP094970.1"/>
</dbReference>
<dbReference type="AlphaFoldDB" id="A0AA46TL38"/>
<reference evidence="4" key="1">
    <citation type="submission" date="2022-01" db="EMBL/GenBank/DDBJ databases">
        <title>Nocardioidaceae gen. sp. A5X3R13.</title>
        <authorList>
            <person name="Lopez Marin M.A."/>
            <person name="Uhlik O."/>
        </authorList>
    </citation>
    <scope>NUCLEOTIDE SEQUENCE</scope>
    <source>
        <strain evidence="4">A5X3R13</strain>
    </source>
</reference>
<evidence type="ECO:0000256" key="1">
    <source>
        <dbReference type="ARBA" id="ARBA00009199"/>
    </source>
</evidence>
<keyword evidence="5" id="KW-1185">Reference proteome</keyword>
<feature type="region of interest" description="Disordered" evidence="2">
    <location>
        <begin position="44"/>
        <end position="64"/>
    </location>
</feature>
<dbReference type="EMBL" id="CP094970">
    <property type="protein sequence ID" value="UYM07276.1"/>
    <property type="molecule type" value="Genomic_DNA"/>
</dbReference>
<feature type="domain" description="Amidase" evidence="3">
    <location>
        <begin position="85"/>
        <end position="446"/>
    </location>
</feature>
<evidence type="ECO:0000259" key="3">
    <source>
        <dbReference type="Pfam" id="PF01425"/>
    </source>
</evidence>
<dbReference type="InterPro" id="IPR000120">
    <property type="entry name" value="Amidase"/>
</dbReference>
<name>A0AA46TL38_9ACTN</name>
<evidence type="ECO:0000313" key="4">
    <source>
        <dbReference type="EMBL" id="UYM07276.1"/>
    </source>
</evidence>
<dbReference type="InterPro" id="IPR020556">
    <property type="entry name" value="Amidase_CS"/>
</dbReference>
<evidence type="ECO:0000256" key="2">
    <source>
        <dbReference type="SAM" id="MobiDB-lite"/>
    </source>
</evidence>
<dbReference type="KEGG" id="sgrg:L0C25_09430"/>
<dbReference type="PROSITE" id="PS00571">
    <property type="entry name" value="AMIDASES"/>
    <property type="match status" value="1"/>
</dbReference>
<comment type="similarity">
    <text evidence="1">Belongs to the amidase family.</text>
</comment>
<proteinExistence type="inferred from homology"/>
<protein>
    <submittedName>
        <fullName evidence="4">Amidase</fullName>
    </submittedName>
</protein>
<evidence type="ECO:0000313" key="5">
    <source>
        <dbReference type="Proteomes" id="UP001164390"/>
    </source>
</evidence>